<gene>
    <name evidence="1" type="ORF">ENQ20_09040</name>
</gene>
<dbReference type="EMBL" id="DSMG01000088">
    <property type="protein sequence ID" value="HDX31623.1"/>
    <property type="molecule type" value="Genomic_DNA"/>
</dbReference>
<name>A0A7C1JAQ4_9CHLR</name>
<proteinExistence type="predicted"/>
<comment type="caution">
    <text evidence="1">The sequence shown here is derived from an EMBL/GenBank/DDBJ whole genome shotgun (WGS) entry which is preliminary data.</text>
</comment>
<dbReference type="AlphaFoldDB" id="A0A7C1JAQ4"/>
<reference evidence="1" key="1">
    <citation type="journal article" date="2020" name="mSystems">
        <title>Genome- and Community-Level Interaction Insights into Carbon Utilization and Element Cycling Functions of Hydrothermarchaeota in Hydrothermal Sediment.</title>
        <authorList>
            <person name="Zhou Z."/>
            <person name="Liu Y."/>
            <person name="Xu W."/>
            <person name="Pan J."/>
            <person name="Luo Z.H."/>
            <person name="Li M."/>
        </authorList>
    </citation>
    <scope>NUCLEOTIDE SEQUENCE [LARGE SCALE GENOMIC DNA]</scope>
    <source>
        <strain evidence="1">SpSt-289</strain>
    </source>
</reference>
<dbReference type="InterPro" id="IPR025354">
    <property type="entry name" value="DUF4258"/>
</dbReference>
<protein>
    <submittedName>
        <fullName evidence="1">DUF4258 domain-containing protein</fullName>
    </submittedName>
</protein>
<organism evidence="1">
    <name type="scientific">Caldilinea aerophila</name>
    <dbReference type="NCBI Taxonomy" id="133453"/>
    <lineage>
        <taxon>Bacteria</taxon>
        <taxon>Bacillati</taxon>
        <taxon>Chloroflexota</taxon>
        <taxon>Caldilineae</taxon>
        <taxon>Caldilineales</taxon>
        <taxon>Caldilineaceae</taxon>
        <taxon>Caldilinea</taxon>
    </lineage>
</organism>
<accession>A0A7C1JAQ4</accession>
<sequence>MDIQTIIDAIRYNRVRITDHADEEAQADRLSFDEILYSVLHGEIIEDYPSDRPYLSCLIYGDNFAGEPIPSVWAYNHATQWAVLVTVYRPDPERWMDWRTRRKK</sequence>
<dbReference type="Pfam" id="PF14076">
    <property type="entry name" value="DUF4258"/>
    <property type="match status" value="1"/>
</dbReference>
<evidence type="ECO:0000313" key="1">
    <source>
        <dbReference type="EMBL" id="HDX31623.1"/>
    </source>
</evidence>